<feature type="region of interest" description="Disordered" evidence="1">
    <location>
        <begin position="115"/>
        <end position="179"/>
    </location>
</feature>
<reference evidence="2" key="1">
    <citation type="journal article" date="2015" name="Nature">
        <title>Complex archaea that bridge the gap between prokaryotes and eukaryotes.</title>
        <authorList>
            <person name="Spang A."/>
            <person name="Saw J.H."/>
            <person name="Jorgensen S.L."/>
            <person name="Zaremba-Niedzwiedzka K."/>
            <person name="Martijn J."/>
            <person name="Lind A.E."/>
            <person name="van Eijk R."/>
            <person name="Schleper C."/>
            <person name="Guy L."/>
            <person name="Ettema T.J."/>
        </authorList>
    </citation>
    <scope>NUCLEOTIDE SEQUENCE</scope>
</reference>
<dbReference type="EMBL" id="LAZR01000125">
    <property type="protein sequence ID" value="KKN88882.1"/>
    <property type="molecule type" value="Genomic_DNA"/>
</dbReference>
<proteinExistence type="predicted"/>
<feature type="compositionally biased region" description="Basic residues" evidence="1">
    <location>
        <begin position="122"/>
        <end position="136"/>
    </location>
</feature>
<protein>
    <submittedName>
        <fullName evidence="2">Uncharacterized protein</fullName>
    </submittedName>
</protein>
<organism evidence="2">
    <name type="scientific">marine sediment metagenome</name>
    <dbReference type="NCBI Taxonomy" id="412755"/>
    <lineage>
        <taxon>unclassified sequences</taxon>
        <taxon>metagenomes</taxon>
        <taxon>ecological metagenomes</taxon>
    </lineage>
</organism>
<gene>
    <name evidence="2" type="ORF">LCGC14_0244890</name>
</gene>
<comment type="caution">
    <text evidence="2">The sequence shown here is derived from an EMBL/GenBank/DDBJ whole genome shotgun (WGS) entry which is preliminary data.</text>
</comment>
<evidence type="ECO:0000313" key="2">
    <source>
        <dbReference type="EMBL" id="KKN88882.1"/>
    </source>
</evidence>
<feature type="compositionally biased region" description="Basic and acidic residues" evidence="1">
    <location>
        <begin position="137"/>
        <end position="148"/>
    </location>
</feature>
<accession>A0A0F9UN08</accession>
<name>A0A0F9UN08_9ZZZZ</name>
<dbReference type="AlphaFoldDB" id="A0A0F9UN08"/>
<evidence type="ECO:0000256" key="1">
    <source>
        <dbReference type="SAM" id="MobiDB-lite"/>
    </source>
</evidence>
<feature type="compositionally biased region" description="Acidic residues" evidence="1">
    <location>
        <begin position="156"/>
        <end position="166"/>
    </location>
</feature>
<sequence>MSNHSKRLRSGVRELVRTEETTLEDLHMVATDVIVALDKLSSKMIRKIKRGQSIRIYNEDSNKEYGQKGSDISCYFSEAYDTKTRGITLKVYDDIDTWSVGLDCLLEVFDKFDPESDEGKKRNNSAKPKRRGRKPKASLDESDLHEFDTQWQDDNYQPEEEGEEYDFSNPNWGENFDNE</sequence>